<evidence type="ECO:0000313" key="1">
    <source>
        <dbReference type="EMBL" id="MDH2050040.1"/>
    </source>
</evidence>
<dbReference type="RefSeq" id="WP_280026148.1">
    <property type="nucleotide sequence ID" value="NZ_JAOCKG010000002.1"/>
</dbReference>
<gene>
    <name evidence="1" type="ORF">N5K24_06520</name>
</gene>
<reference evidence="1" key="1">
    <citation type="submission" date="2022-09" db="EMBL/GenBank/DDBJ databases">
        <title>Intensive care unit water sources are persistently colonized with multi-drug resistant bacteria and are the site of extensive horizontal gene transfer of antibiotic resistance genes.</title>
        <authorList>
            <person name="Diorio-Toth L."/>
        </authorList>
    </citation>
    <scope>NUCLEOTIDE SEQUENCE</scope>
    <source>
        <strain evidence="1">GD03676</strain>
    </source>
</reference>
<sequence length="689" mass="78324">MLTRPELYRKDSVGRILIEHINARSLQKDINYEELIGELSDRGSWVQVAALGWVYASVQPTQVRGYLAFIDGLINISFVYDAQRAIYKFLETFGDHPLLIKRLCSLYMRTKKWEEVLDLAERHPKNEGVIRSAIDCAITLKKFDSASRIALLAGEHGAVDRIAKARDAWSADLIDMESAYSGKSAKETVHAALGEGDFRRFNTACWKSYADRTLDAQVFRAAIQPVKGEFEYYPRVSFFRNLAVIAYPDDDEFLYARSTTLIYENRLDEAYAELLAMSSLSQDDGSVRWRLEHIRKVLFETLDADRTQVGRSACLSLVEQVAAANLAARKGIGYGQSKLLTTLQKQPNSDSVVTDYLLSARPIYGGIPRKTPKVALCISGQMRGFSLTWPGIKREFVDTYNPDIFVHTWDEESFTPPLFRRLSRFIGTDLVRLLPLDLQQTLAFSQRFPETAKKLQQPIRRPISVNEIGDLVQSKHVVVENEKNLADAGMFPKEIWHRGNANQAKMFYKIFQCDKLREQQELITGEPYDIVIRIRPDFNLKIEDLDAYLRIVREDASKVFLSYINPDGCGDQFAIASSTGMSTYASIWKHLISKKKFDFFPGFRKRIGEELLGEHLMVSGLHPQLIPPSSAELINDLVINLVDLRPELRKDLGEDPPENLKRFIGGIRKHYESSPAGRGKTADPIYSGW</sequence>
<comment type="caution">
    <text evidence="1">The sequence shown here is derived from an EMBL/GenBank/DDBJ whole genome shotgun (WGS) entry which is preliminary data.</text>
</comment>
<protein>
    <submittedName>
        <fullName evidence="1">Uncharacterized protein</fullName>
    </submittedName>
</protein>
<dbReference type="EMBL" id="JAOCKG010000002">
    <property type="protein sequence ID" value="MDH2050040.1"/>
    <property type="molecule type" value="Genomic_DNA"/>
</dbReference>
<accession>A0AA42W7H2</accession>
<proteinExistence type="predicted"/>
<name>A0AA42W7H2_9BURK</name>
<dbReference type="Proteomes" id="UP001161276">
    <property type="component" value="Unassembled WGS sequence"/>
</dbReference>
<organism evidence="1 2">
    <name type="scientific">Achromobacter marplatensis</name>
    <dbReference type="NCBI Taxonomy" id="470868"/>
    <lineage>
        <taxon>Bacteria</taxon>
        <taxon>Pseudomonadati</taxon>
        <taxon>Pseudomonadota</taxon>
        <taxon>Betaproteobacteria</taxon>
        <taxon>Burkholderiales</taxon>
        <taxon>Alcaligenaceae</taxon>
        <taxon>Achromobacter</taxon>
    </lineage>
</organism>
<dbReference type="AlphaFoldDB" id="A0AA42W7H2"/>
<evidence type="ECO:0000313" key="2">
    <source>
        <dbReference type="Proteomes" id="UP001161276"/>
    </source>
</evidence>